<evidence type="ECO:0000313" key="2">
    <source>
        <dbReference type="EMBL" id="OCL09953.1"/>
    </source>
</evidence>
<gene>
    <name evidence="2" type="ORF">AOQ84DRAFT_375361</name>
</gene>
<reference evidence="2 3" key="1">
    <citation type="journal article" date="2016" name="Nat. Commun.">
        <title>Ectomycorrhizal ecology is imprinted in the genome of the dominant symbiotic fungus Cenococcum geophilum.</title>
        <authorList>
            <consortium name="DOE Joint Genome Institute"/>
            <person name="Peter M."/>
            <person name="Kohler A."/>
            <person name="Ohm R.A."/>
            <person name="Kuo A."/>
            <person name="Krutzmann J."/>
            <person name="Morin E."/>
            <person name="Arend M."/>
            <person name="Barry K.W."/>
            <person name="Binder M."/>
            <person name="Choi C."/>
            <person name="Clum A."/>
            <person name="Copeland A."/>
            <person name="Grisel N."/>
            <person name="Haridas S."/>
            <person name="Kipfer T."/>
            <person name="LaButti K."/>
            <person name="Lindquist E."/>
            <person name="Lipzen A."/>
            <person name="Maire R."/>
            <person name="Meier B."/>
            <person name="Mihaltcheva S."/>
            <person name="Molinier V."/>
            <person name="Murat C."/>
            <person name="Poggeler S."/>
            <person name="Quandt C.A."/>
            <person name="Sperisen C."/>
            <person name="Tritt A."/>
            <person name="Tisserant E."/>
            <person name="Crous P.W."/>
            <person name="Henrissat B."/>
            <person name="Nehls U."/>
            <person name="Egli S."/>
            <person name="Spatafora J.W."/>
            <person name="Grigoriev I.V."/>
            <person name="Martin F.M."/>
        </authorList>
    </citation>
    <scope>NUCLEOTIDE SEQUENCE [LARGE SCALE GENOMIC DNA]</scope>
    <source>
        <strain evidence="2 3">CBS 207.34</strain>
    </source>
</reference>
<feature type="region of interest" description="Disordered" evidence="1">
    <location>
        <begin position="54"/>
        <end position="78"/>
    </location>
</feature>
<dbReference type="Gene3D" id="3.40.30.10">
    <property type="entry name" value="Glutaredoxin"/>
    <property type="match status" value="1"/>
</dbReference>
<dbReference type="SUPFAM" id="SSF52833">
    <property type="entry name" value="Thioredoxin-like"/>
    <property type="match status" value="1"/>
</dbReference>
<protein>
    <submittedName>
        <fullName evidence="2">Uncharacterized protein</fullName>
    </submittedName>
</protein>
<dbReference type="OrthoDB" id="9932926at2759"/>
<dbReference type="InterPro" id="IPR036249">
    <property type="entry name" value="Thioredoxin-like_sf"/>
</dbReference>
<name>A0A8E2F447_9PEZI</name>
<organism evidence="2 3">
    <name type="scientific">Glonium stellatum</name>
    <dbReference type="NCBI Taxonomy" id="574774"/>
    <lineage>
        <taxon>Eukaryota</taxon>
        <taxon>Fungi</taxon>
        <taxon>Dikarya</taxon>
        <taxon>Ascomycota</taxon>
        <taxon>Pezizomycotina</taxon>
        <taxon>Dothideomycetes</taxon>
        <taxon>Pleosporomycetidae</taxon>
        <taxon>Gloniales</taxon>
        <taxon>Gloniaceae</taxon>
        <taxon>Glonium</taxon>
    </lineage>
</organism>
<dbReference type="AlphaFoldDB" id="A0A8E2F447"/>
<dbReference type="Proteomes" id="UP000250140">
    <property type="component" value="Unassembled WGS sequence"/>
</dbReference>
<accession>A0A8E2F447</accession>
<keyword evidence="3" id="KW-1185">Reference proteome</keyword>
<evidence type="ECO:0000313" key="3">
    <source>
        <dbReference type="Proteomes" id="UP000250140"/>
    </source>
</evidence>
<dbReference type="EMBL" id="KV749329">
    <property type="protein sequence ID" value="OCL09953.1"/>
    <property type="molecule type" value="Genomic_DNA"/>
</dbReference>
<evidence type="ECO:0000256" key="1">
    <source>
        <dbReference type="SAM" id="MobiDB-lite"/>
    </source>
</evidence>
<sequence>MALDLSAFDNDPTLYLYTSLTAGSSHIITATSRIETILKANKIPFVAVDTATDDRARQLSPSPPIHQSQGPVRGGMRHILMPMPVPISRASTTP</sequence>
<proteinExistence type="predicted"/>